<proteinExistence type="predicted"/>
<evidence type="ECO:0000313" key="5">
    <source>
        <dbReference type="EMBL" id="PIY69551.1"/>
    </source>
</evidence>
<dbReference type="Proteomes" id="UP000230108">
    <property type="component" value="Unassembled WGS sequence"/>
</dbReference>
<sequence>SFAILTAIGNQHVALFGSVQNLVETKRELLESLPKTGTAFVNKDTGYLEKLQKGVRGQIVLFSQNDHDPLLDDKVRKNVFVSNLIPCIKLARLFGMNDTAIKKGIDKIINESVSHSPTKGYRGCFIIDNSYNTNLKSFLFAIDTLSKYEYQNKIIVSRGIIELGDQKTDSYTEITNKLSDAGVVLYTTDNDFMEKQNNVVRYFAAESPLFEALKKIAGNTTVIVFEGKFSPQYILKMKTYDIN</sequence>
<evidence type="ECO:0000256" key="1">
    <source>
        <dbReference type="ARBA" id="ARBA00022598"/>
    </source>
</evidence>
<dbReference type="InterPro" id="IPR013221">
    <property type="entry name" value="Mur_ligase_cen"/>
</dbReference>
<gene>
    <name evidence="5" type="ORF">COY90_00035</name>
</gene>
<evidence type="ECO:0000313" key="6">
    <source>
        <dbReference type="Proteomes" id="UP000230108"/>
    </source>
</evidence>
<protein>
    <recommendedName>
        <fullName evidence="4">Mur ligase central domain-containing protein</fullName>
    </recommendedName>
</protein>
<keyword evidence="3" id="KW-0067">ATP-binding</keyword>
<dbReference type="Gene3D" id="3.40.1190.10">
    <property type="entry name" value="Mur-like, catalytic domain"/>
    <property type="match status" value="1"/>
</dbReference>
<evidence type="ECO:0000256" key="3">
    <source>
        <dbReference type="ARBA" id="ARBA00022840"/>
    </source>
</evidence>
<feature type="domain" description="Mur ligase central" evidence="4">
    <location>
        <begin position="2"/>
        <end position="68"/>
    </location>
</feature>
<feature type="non-terminal residue" evidence="5">
    <location>
        <position position="1"/>
    </location>
</feature>
<organism evidence="5 6">
    <name type="scientific">Candidatus Roizmanbacteria bacterium CG_4_10_14_0_8_um_filter_39_9</name>
    <dbReference type="NCBI Taxonomy" id="1974829"/>
    <lineage>
        <taxon>Bacteria</taxon>
        <taxon>Candidatus Roizmaniibacteriota</taxon>
    </lineage>
</organism>
<dbReference type="InterPro" id="IPR051046">
    <property type="entry name" value="MurCDEF_CellWall_CoF430Synth"/>
</dbReference>
<dbReference type="PANTHER" id="PTHR43024">
    <property type="entry name" value="UDP-N-ACETYLMURAMOYL-TRIPEPTIDE--D-ALANYL-D-ALANINE LIGASE"/>
    <property type="match status" value="1"/>
</dbReference>
<dbReference type="PANTHER" id="PTHR43024:SF1">
    <property type="entry name" value="UDP-N-ACETYLMURAMOYL-TRIPEPTIDE--D-ALANYL-D-ALANINE LIGASE"/>
    <property type="match status" value="1"/>
</dbReference>
<evidence type="ECO:0000259" key="4">
    <source>
        <dbReference type="Pfam" id="PF08245"/>
    </source>
</evidence>
<keyword evidence="1" id="KW-0436">Ligase</keyword>
<reference evidence="6" key="1">
    <citation type="submission" date="2017-09" db="EMBL/GenBank/DDBJ databases">
        <title>Depth-based differentiation of microbial function through sediment-hosted aquifers and enrichment of novel symbionts in the deep terrestrial subsurface.</title>
        <authorList>
            <person name="Probst A.J."/>
            <person name="Ladd B."/>
            <person name="Jarett J.K."/>
            <person name="Geller-Mcgrath D.E."/>
            <person name="Sieber C.M.K."/>
            <person name="Emerson J.B."/>
            <person name="Anantharaman K."/>
            <person name="Thomas B.C."/>
            <person name="Malmstrom R."/>
            <person name="Stieglmeier M."/>
            <person name="Klingl A."/>
            <person name="Woyke T."/>
            <person name="Ryan C.M."/>
            <person name="Banfield J.F."/>
        </authorList>
    </citation>
    <scope>NUCLEOTIDE SEQUENCE [LARGE SCALE GENOMIC DNA]</scope>
</reference>
<dbReference type="SUPFAM" id="SSF53623">
    <property type="entry name" value="MurD-like peptide ligases, catalytic domain"/>
    <property type="match status" value="1"/>
</dbReference>
<dbReference type="GO" id="GO:0016881">
    <property type="term" value="F:acid-amino acid ligase activity"/>
    <property type="evidence" value="ECO:0007669"/>
    <property type="project" value="InterPro"/>
</dbReference>
<dbReference type="SUPFAM" id="SSF53244">
    <property type="entry name" value="MurD-like peptide ligases, peptide-binding domain"/>
    <property type="match status" value="1"/>
</dbReference>
<dbReference type="AlphaFoldDB" id="A0A2M7QEA2"/>
<dbReference type="InterPro" id="IPR036565">
    <property type="entry name" value="Mur-like_cat_sf"/>
</dbReference>
<dbReference type="InterPro" id="IPR036615">
    <property type="entry name" value="Mur_ligase_C_dom_sf"/>
</dbReference>
<evidence type="ECO:0000256" key="2">
    <source>
        <dbReference type="ARBA" id="ARBA00022741"/>
    </source>
</evidence>
<accession>A0A2M7QEA2</accession>
<dbReference type="EMBL" id="PFLF01000002">
    <property type="protein sequence ID" value="PIY69551.1"/>
    <property type="molecule type" value="Genomic_DNA"/>
</dbReference>
<dbReference type="GO" id="GO:0005524">
    <property type="term" value="F:ATP binding"/>
    <property type="evidence" value="ECO:0007669"/>
    <property type="project" value="UniProtKB-KW"/>
</dbReference>
<dbReference type="Pfam" id="PF08245">
    <property type="entry name" value="Mur_ligase_M"/>
    <property type="match status" value="1"/>
</dbReference>
<name>A0A2M7QEA2_9BACT</name>
<dbReference type="Gene3D" id="3.90.190.20">
    <property type="entry name" value="Mur ligase, C-terminal domain"/>
    <property type="match status" value="1"/>
</dbReference>
<keyword evidence="2" id="KW-0547">Nucleotide-binding</keyword>
<comment type="caution">
    <text evidence="5">The sequence shown here is derived from an EMBL/GenBank/DDBJ whole genome shotgun (WGS) entry which is preliminary data.</text>
</comment>